<dbReference type="PROSITE" id="PS50102">
    <property type="entry name" value="RRM"/>
    <property type="match status" value="1"/>
</dbReference>
<comment type="subunit">
    <text evidence="6 7">Component of the eukaryotic translation initiation factor 3 (eIF-3) complex.</text>
</comment>
<dbReference type="GO" id="GO:0010494">
    <property type="term" value="C:cytoplasmic stress granule"/>
    <property type="evidence" value="ECO:0007669"/>
    <property type="project" value="EnsemblFungi"/>
</dbReference>
<dbReference type="FunCoup" id="A0A1D2VQ99">
    <property type="interactions" value="1377"/>
</dbReference>
<dbReference type="GO" id="GO:0071541">
    <property type="term" value="C:eukaryotic translation initiation factor 3 complex, eIF3m"/>
    <property type="evidence" value="ECO:0007669"/>
    <property type="project" value="EnsemblFungi"/>
</dbReference>
<evidence type="ECO:0000256" key="4">
    <source>
        <dbReference type="ARBA" id="ARBA00022884"/>
    </source>
</evidence>
<keyword evidence="3 6" id="KW-0396">Initiation factor</keyword>
<evidence type="ECO:0000313" key="9">
    <source>
        <dbReference type="EMBL" id="ODV63735.1"/>
    </source>
</evidence>
<dbReference type="InterPro" id="IPR013979">
    <property type="entry name" value="TIF_beta_prop-like"/>
</dbReference>
<dbReference type="InterPro" id="IPR011400">
    <property type="entry name" value="EIF3B"/>
</dbReference>
<protein>
    <recommendedName>
        <fullName evidence="6">Eukaryotic translation initiation factor 3 subunit B</fullName>
        <shortName evidence="6">eIF3b</shortName>
    </recommendedName>
    <alternativeName>
        <fullName evidence="6">Eukaryotic translation initiation factor 3 90 kDa subunit homolog</fullName>
        <shortName evidence="6">eIF3 p90</shortName>
    </alternativeName>
    <alternativeName>
        <fullName evidence="6">Translation initiation factor eIF3, p90 subunit homolog</fullName>
    </alternativeName>
</protein>
<dbReference type="RefSeq" id="XP_020050042.1">
    <property type="nucleotide sequence ID" value="XM_020190230.1"/>
</dbReference>
<dbReference type="Proteomes" id="UP000095038">
    <property type="component" value="Unassembled WGS sequence"/>
</dbReference>
<dbReference type="PANTHER" id="PTHR14068">
    <property type="entry name" value="EUKARYOTIC TRANSLATION INITIATION FACTOR 3 EIF3 -RELATED"/>
    <property type="match status" value="1"/>
</dbReference>
<dbReference type="SMART" id="SM00360">
    <property type="entry name" value="RRM"/>
    <property type="match status" value="1"/>
</dbReference>
<dbReference type="InterPro" id="IPR035979">
    <property type="entry name" value="RBD_domain_sf"/>
</dbReference>
<keyword evidence="2 6" id="KW-0963">Cytoplasm</keyword>
<evidence type="ECO:0000256" key="6">
    <source>
        <dbReference type="HAMAP-Rule" id="MF_03001"/>
    </source>
</evidence>
<dbReference type="InParanoid" id="A0A1D2VQ99"/>
<evidence type="ECO:0000256" key="1">
    <source>
        <dbReference type="ARBA" id="ARBA00004496"/>
    </source>
</evidence>
<evidence type="ECO:0000256" key="3">
    <source>
        <dbReference type="ARBA" id="ARBA00022540"/>
    </source>
</evidence>
<dbReference type="AlphaFoldDB" id="A0A1D2VQ99"/>
<comment type="similarity">
    <text evidence="6 7">Belongs to the eIF-3 subunit B family.</text>
</comment>
<dbReference type="GO" id="GO:0031369">
    <property type="term" value="F:translation initiation factor binding"/>
    <property type="evidence" value="ECO:0007669"/>
    <property type="project" value="InterPro"/>
</dbReference>
<gene>
    <name evidence="6" type="primary">PRT1</name>
    <name evidence="9" type="ORF">ASCRUDRAFT_30930</name>
</gene>
<accession>A0A1D2VQ99</accession>
<dbReference type="GeneID" id="30963866"/>
<feature type="domain" description="RRM" evidence="8">
    <location>
        <begin position="36"/>
        <end position="124"/>
    </location>
</feature>
<dbReference type="EMBL" id="KV454475">
    <property type="protein sequence ID" value="ODV63735.1"/>
    <property type="molecule type" value="Genomic_DNA"/>
</dbReference>
<evidence type="ECO:0000256" key="7">
    <source>
        <dbReference type="PIRNR" id="PIRNR036424"/>
    </source>
</evidence>
<reference evidence="10" key="1">
    <citation type="submission" date="2016-05" db="EMBL/GenBank/DDBJ databases">
        <title>Comparative genomics of biotechnologically important yeasts.</title>
        <authorList>
            <consortium name="DOE Joint Genome Institute"/>
            <person name="Riley R."/>
            <person name="Haridas S."/>
            <person name="Wolfe K.H."/>
            <person name="Lopes M.R."/>
            <person name="Hittinger C.T."/>
            <person name="Goker M."/>
            <person name="Salamov A."/>
            <person name="Wisecaver J."/>
            <person name="Long T.M."/>
            <person name="Aerts A.L."/>
            <person name="Barry K."/>
            <person name="Choi C."/>
            <person name="Clum A."/>
            <person name="Coughlan A.Y."/>
            <person name="Deshpande S."/>
            <person name="Douglass A.P."/>
            <person name="Hanson S.J."/>
            <person name="Klenk H.-P."/>
            <person name="Labutti K."/>
            <person name="Lapidus A."/>
            <person name="Lindquist E."/>
            <person name="Lipzen A."/>
            <person name="Meier-Kolthoff J.P."/>
            <person name="Ohm R.A."/>
            <person name="Otillar R.P."/>
            <person name="Pangilinan J."/>
            <person name="Peng Y."/>
            <person name="Rokas A."/>
            <person name="Rosa C.A."/>
            <person name="Scheuner C."/>
            <person name="Sibirny A.A."/>
            <person name="Slot J.C."/>
            <person name="Stielow J.B."/>
            <person name="Sun H."/>
            <person name="Kurtzman C.P."/>
            <person name="Blackwell M."/>
            <person name="Grigoriev I.V."/>
            <person name="Jeffries T.W."/>
        </authorList>
    </citation>
    <scope>NUCLEOTIDE SEQUENCE [LARGE SCALE GENOMIC DNA]</scope>
    <source>
        <strain evidence="10">DSM 1968</strain>
    </source>
</reference>
<dbReference type="CDD" id="cd12278">
    <property type="entry name" value="RRM_eIF3B"/>
    <property type="match status" value="1"/>
</dbReference>
<dbReference type="InterPro" id="IPR012677">
    <property type="entry name" value="Nucleotide-bd_a/b_plait_sf"/>
</dbReference>
<keyword evidence="5 6" id="KW-0648">Protein biosynthesis</keyword>
<dbReference type="PANTHER" id="PTHR14068:SF0">
    <property type="entry name" value="EUKARYOTIC TRANSLATION INITIATION FACTOR 3 SUBUNIT B"/>
    <property type="match status" value="1"/>
</dbReference>
<dbReference type="GO" id="GO:0003723">
    <property type="term" value="F:RNA binding"/>
    <property type="evidence" value="ECO:0007669"/>
    <property type="project" value="UniProtKB-UniRule"/>
</dbReference>
<dbReference type="STRING" id="1344418.A0A1D2VQ99"/>
<dbReference type="Gene3D" id="3.30.70.330">
    <property type="match status" value="1"/>
</dbReference>
<evidence type="ECO:0000256" key="5">
    <source>
        <dbReference type="ARBA" id="ARBA00022917"/>
    </source>
</evidence>
<dbReference type="SUPFAM" id="SSF54928">
    <property type="entry name" value="RNA-binding domain, RBD"/>
    <property type="match status" value="1"/>
</dbReference>
<keyword evidence="4 6" id="KW-0694">RNA-binding</keyword>
<evidence type="ECO:0000256" key="2">
    <source>
        <dbReference type="ARBA" id="ARBA00022490"/>
    </source>
</evidence>
<dbReference type="GO" id="GO:0016282">
    <property type="term" value="C:eukaryotic 43S preinitiation complex"/>
    <property type="evidence" value="ECO:0007669"/>
    <property type="project" value="UniProtKB-UniRule"/>
</dbReference>
<comment type="subcellular location">
    <subcellularLocation>
        <location evidence="1 6 7">Cytoplasm</location>
    </subcellularLocation>
</comment>
<comment type="function">
    <text evidence="7">Component of the eukaryotic translation initiation factor 3 (eIF-3) complex, which is involved in protein synthesis and, together with other initiation factors, stimulates binding of mRNA and methionyl-tRNAi to the 40S ribosome.</text>
</comment>
<name>A0A1D2VQ99_9ASCO</name>
<dbReference type="GO" id="GO:0071540">
    <property type="term" value="C:eukaryotic translation initiation factor 3 complex, eIF3e"/>
    <property type="evidence" value="ECO:0007669"/>
    <property type="project" value="EnsemblFungi"/>
</dbReference>
<dbReference type="Pfam" id="PF08662">
    <property type="entry name" value="eIF2A"/>
    <property type="match status" value="3"/>
</dbReference>
<evidence type="ECO:0000259" key="8">
    <source>
        <dbReference type="PROSITE" id="PS50102"/>
    </source>
</evidence>
<dbReference type="GO" id="GO:0033290">
    <property type="term" value="C:eukaryotic 48S preinitiation complex"/>
    <property type="evidence" value="ECO:0007669"/>
    <property type="project" value="UniProtKB-UniRule"/>
</dbReference>
<dbReference type="InterPro" id="IPR034363">
    <property type="entry name" value="eIF3B_RRM"/>
</dbReference>
<proteinExistence type="inferred from homology"/>
<keyword evidence="10" id="KW-1185">Reference proteome</keyword>
<dbReference type="OrthoDB" id="10250414at2759"/>
<dbReference type="HAMAP" id="MF_03001">
    <property type="entry name" value="eIF3b"/>
    <property type="match status" value="1"/>
</dbReference>
<dbReference type="GO" id="GO:0003743">
    <property type="term" value="F:translation initiation factor activity"/>
    <property type="evidence" value="ECO:0007669"/>
    <property type="project" value="UniProtKB-UniRule"/>
</dbReference>
<dbReference type="PIRSF" id="PIRSF036424">
    <property type="entry name" value="eIF3b"/>
    <property type="match status" value="1"/>
</dbReference>
<dbReference type="GO" id="GO:0001732">
    <property type="term" value="P:formation of cytoplasmic translation initiation complex"/>
    <property type="evidence" value="ECO:0007669"/>
    <property type="project" value="UniProtKB-UniRule"/>
</dbReference>
<sequence length="744" mass="85354">MAVNDEIDISLLDLDDIDYSDLEEKYKVEQNSYADNYVVIDGIPIAPKTKFPVLQKVLTKLFTSIGCKLHENSSFHIPADEKGRSKGWCFVQFENPSVAEIAIKRLNGKKLDAKHRLFLNKLSDIDRYGNTELTSTFKEPKIPPFQESEYIRSWLKDKAGRDQFLLHRDDTVGVFWNNKLNNSSPVVPPRSNWTSTFVKFSPLGSFLFSIHPQGVQSWGRSEFDKIGRFFHPNVRLIDISPNEKYLVTLSPDPITLPPEDHANRANFPFLPKDEGNQLVIWDILTELPKKTFALPTALQSSKKLPWPLIKWSHDDKYCARAGPGAIAVYDSETMELLGKQIIKVPDIVDFEWAPTGVPLEINKKTKELSNILAYWTPELENQPARVAIMEIPTKKVLRAVNVFSVSDCKIHWQSEGKYLCCKVDRHTKSRKTLFTNFKFFQLTGKDIPVENLDVEDLVTNFAWEPKGERFVTISTPGQADDNPLPKNTVSFYAPEVEKVKINASLLNKRKGGIAPPVAQFKKYQAVKSLSKKRSNTIFWSPAGRFVLVATILPSKPEIEFFDFDYVENKGLTDNENKSNKVVQANVKQIGFAEHFGLVDLAWDPSGRFVAGWSSIWRHPVENGYKLYDFSGHLLKAELIDNFKDFQWRPRPASLLTANNKRKVRKQLREYSAQFDEIDAMEASEATRELILKRRGLLEEWRSWRENAHEKLARLGVKPVEEPIEEEIIEEIKEEIIEETEEIIE</sequence>
<comment type="function">
    <text evidence="6">RNA-binding component of the eukaryotic translation initiation factor 3 (eIF-3) complex, which is involved in protein synthesis of a specialized repertoire of mRNAs and, together with other initiation factors, stimulates binding of mRNA and methionyl-tRNAi to the 40S ribosome. The eIF-3 complex specifically targets and initiates translation of a subset of mRNAs involved in cell proliferation.</text>
</comment>
<evidence type="ECO:0000313" key="10">
    <source>
        <dbReference type="Proteomes" id="UP000095038"/>
    </source>
</evidence>
<dbReference type="Pfam" id="PF00076">
    <property type="entry name" value="RRM_1"/>
    <property type="match status" value="1"/>
</dbReference>
<organism evidence="9 10">
    <name type="scientific">Ascoidea rubescens DSM 1968</name>
    <dbReference type="NCBI Taxonomy" id="1344418"/>
    <lineage>
        <taxon>Eukaryota</taxon>
        <taxon>Fungi</taxon>
        <taxon>Dikarya</taxon>
        <taxon>Ascomycota</taxon>
        <taxon>Saccharomycotina</taxon>
        <taxon>Saccharomycetes</taxon>
        <taxon>Ascoideaceae</taxon>
        <taxon>Ascoidea</taxon>
    </lineage>
</organism>
<dbReference type="SUPFAM" id="SSF82171">
    <property type="entry name" value="DPP6 N-terminal domain-like"/>
    <property type="match status" value="1"/>
</dbReference>
<dbReference type="InterPro" id="IPR000504">
    <property type="entry name" value="RRM_dom"/>
</dbReference>